<evidence type="ECO:0000256" key="1">
    <source>
        <dbReference type="SAM" id="Phobius"/>
    </source>
</evidence>
<keyword evidence="1" id="KW-1133">Transmembrane helix</keyword>
<geneLocation type="mitochondrion" evidence="2"/>
<reference evidence="2" key="1">
    <citation type="journal article" date="2011" name="BMC Genomics">
        <title>Mitochondrial genome deletions and minicircles are common in lice (Insecta: Phthiraptera).</title>
        <authorList>
            <person name="Cameron S.L."/>
            <person name="Yoshizawa K."/>
            <person name="Mizukoshi A."/>
            <person name="Whiting M.F."/>
            <person name="Johnson K.P."/>
        </authorList>
    </citation>
    <scope>NUCLEOTIDE SEQUENCE</scope>
</reference>
<protein>
    <submittedName>
        <fullName evidence="2">NADH dehydrogenase subunit 6</fullName>
    </submittedName>
</protein>
<sequence>MITICMIMMIVVTIYWLASSLVIQLFMMSLFVVVNSIVVYHSSDTSMLSYLMLFSIISGLVAVLAFVMMSEPNTESSILESKSMFLLLSPTVLVYSVVMNMEIYHSENMLLINQFSNFSSFSTDLYLHMFLFMALVLLIMLFVVDFILMSHGGTMLPMK</sequence>
<proteinExistence type="predicted"/>
<keyword evidence="2" id="KW-0496">Mitochondrion</keyword>
<accession>G1EN52</accession>
<organism evidence="2">
    <name type="scientific">Anaticola crassicornis</name>
    <name type="common">slender duck louse</name>
    <dbReference type="NCBI Taxonomy" id="160206"/>
    <lineage>
        <taxon>Eukaryota</taxon>
        <taxon>Metazoa</taxon>
        <taxon>Ecdysozoa</taxon>
        <taxon>Arthropoda</taxon>
        <taxon>Hexapoda</taxon>
        <taxon>Insecta</taxon>
        <taxon>Pterygota</taxon>
        <taxon>Neoptera</taxon>
        <taxon>Paraneoptera</taxon>
        <taxon>Psocodea</taxon>
        <taxon>Troctomorpha</taxon>
        <taxon>Phthiraptera</taxon>
        <taxon>Ischnocera</taxon>
        <taxon>Philopteridae</taxon>
        <taxon>Anaticola</taxon>
    </lineage>
</organism>
<feature type="transmembrane region" description="Helical" evidence="1">
    <location>
        <begin position="47"/>
        <end position="69"/>
    </location>
</feature>
<dbReference type="CTD" id="4541"/>
<dbReference type="EMBL" id="JN121999">
    <property type="protein sequence ID" value="AEM23854.1"/>
    <property type="molecule type" value="Genomic_DNA"/>
</dbReference>
<feature type="transmembrane region" description="Helical" evidence="1">
    <location>
        <begin position="85"/>
        <end position="105"/>
    </location>
</feature>
<name>G1EN52_9NEOP</name>
<keyword evidence="1" id="KW-0812">Transmembrane</keyword>
<evidence type="ECO:0000313" key="2">
    <source>
        <dbReference type="EMBL" id="AEM23854.1"/>
    </source>
</evidence>
<dbReference type="GeneID" id="11123341"/>
<feature type="transmembrane region" description="Helical" evidence="1">
    <location>
        <begin position="125"/>
        <end position="149"/>
    </location>
</feature>
<keyword evidence="1" id="KW-0472">Membrane</keyword>
<dbReference type="AlphaFoldDB" id="G1EN52"/>
<dbReference type="RefSeq" id="YP_004842314.1">
    <property type="nucleotide sequence ID" value="NC_015998.1"/>
</dbReference>
<gene>
    <name evidence="2" type="primary">ND6</name>
</gene>
<feature type="transmembrane region" description="Helical" evidence="1">
    <location>
        <begin position="7"/>
        <end position="27"/>
    </location>
</feature>